<dbReference type="PANTHER" id="PTHR44329">
    <property type="entry name" value="SERINE/THREONINE-PROTEIN KINASE TNNI3K-RELATED"/>
    <property type="match status" value="1"/>
</dbReference>
<dbReference type="InterPro" id="IPR051681">
    <property type="entry name" value="Ser/Thr_Kinases-Pseudokinases"/>
</dbReference>
<feature type="region of interest" description="Disordered" evidence="12">
    <location>
        <begin position="718"/>
        <end position="783"/>
    </location>
</feature>
<dbReference type="PRINTS" id="PR00452">
    <property type="entry name" value="SH3DOMAIN"/>
</dbReference>
<feature type="domain" description="Protein kinase" evidence="14">
    <location>
        <begin position="100"/>
        <end position="368"/>
    </location>
</feature>
<dbReference type="Gene3D" id="1.10.510.10">
    <property type="entry name" value="Transferase(Phosphotransferase) domain 1"/>
    <property type="match status" value="1"/>
</dbReference>
<comment type="cofactor">
    <cofactor evidence="1">
        <name>Mg(2+)</name>
        <dbReference type="ChEBI" id="CHEBI:18420"/>
    </cofactor>
</comment>
<keyword evidence="6 11" id="KW-0547">Nucleotide-binding</keyword>
<evidence type="ECO:0000256" key="10">
    <source>
        <dbReference type="PROSITE-ProRule" id="PRU00192"/>
    </source>
</evidence>
<dbReference type="InterPro" id="IPR017441">
    <property type="entry name" value="Protein_kinase_ATP_BS"/>
</dbReference>
<dbReference type="Pfam" id="PF07714">
    <property type="entry name" value="PK_Tyr_Ser-Thr"/>
    <property type="match status" value="1"/>
</dbReference>
<dbReference type="SUPFAM" id="SSF50044">
    <property type="entry name" value="SH3-domain"/>
    <property type="match status" value="1"/>
</dbReference>
<evidence type="ECO:0000256" key="6">
    <source>
        <dbReference type="ARBA" id="ARBA00022741"/>
    </source>
</evidence>
<dbReference type="CDD" id="cd14061">
    <property type="entry name" value="STKc_MLK"/>
    <property type="match status" value="1"/>
</dbReference>
<dbReference type="PANTHER" id="PTHR44329:SF293">
    <property type="entry name" value="MITOGEN-ACTIVATED PROTEIN KINASE KINASE KINASE"/>
    <property type="match status" value="1"/>
</dbReference>
<evidence type="ECO:0000256" key="8">
    <source>
        <dbReference type="ARBA" id="ARBA00047559"/>
    </source>
</evidence>
<comment type="catalytic activity">
    <reaction evidence="9">
        <text>L-seryl-[protein] + ATP = O-phospho-L-seryl-[protein] + ADP + H(+)</text>
        <dbReference type="Rhea" id="RHEA:17989"/>
        <dbReference type="Rhea" id="RHEA-COMP:9863"/>
        <dbReference type="Rhea" id="RHEA-COMP:11604"/>
        <dbReference type="ChEBI" id="CHEBI:15378"/>
        <dbReference type="ChEBI" id="CHEBI:29999"/>
        <dbReference type="ChEBI" id="CHEBI:30616"/>
        <dbReference type="ChEBI" id="CHEBI:83421"/>
        <dbReference type="ChEBI" id="CHEBI:456216"/>
        <dbReference type="EC" id="2.7.11.25"/>
    </reaction>
</comment>
<keyword evidence="15" id="KW-1185">Reference proteome</keyword>
<evidence type="ECO:0000259" key="14">
    <source>
        <dbReference type="PROSITE" id="PS50011"/>
    </source>
</evidence>
<dbReference type="Pfam" id="PF00018">
    <property type="entry name" value="SH3_1"/>
    <property type="match status" value="1"/>
</dbReference>
<evidence type="ECO:0000256" key="1">
    <source>
        <dbReference type="ARBA" id="ARBA00001946"/>
    </source>
</evidence>
<evidence type="ECO:0000256" key="5">
    <source>
        <dbReference type="ARBA" id="ARBA00022527"/>
    </source>
</evidence>
<evidence type="ECO:0000256" key="9">
    <source>
        <dbReference type="ARBA" id="ARBA00048329"/>
    </source>
</evidence>
<dbReference type="InterPro" id="IPR011009">
    <property type="entry name" value="Kinase-like_dom_sf"/>
</dbReference>
<sequence>MPSAVFLSMEPNQFGLRNENGRDEDRLWTALYDYDAAGEDELSLRRGEQVEVLSKDAKISGDEGWWTGKIGDKVGIFPSNFVTQRVEDSKQPFEIKFSELELEEVIGVGGFGKVYRGFWKGEEVAVKAARQDPDEDISATAQSVRQEAKIYWLLNHPNIVTLKGVCLEEPNLCLVMEYSRGGPLNRVLSGRTIPPDVLVGWAIQIARGMNYLHSEGPISLIHRDLKSSNVLLSEPLDIGDLKQKTLKITDFGLARELYKTTRMSAAGTYAWMAPEVIKSSTYSKASDVWSYGVLLWELLTGETPYKGFDTFAVAYGVGVQKLTLPIPSTCPSPFSRILKECWNTDPHSRPTFVNLLTDLEIIAHSPFMSTPQESFHTLQEDWKHEIGEMFHELRCRDKELRCREEELSKAIIQQKIQEEMLKKREQELAEREFYVLERELNIIFIQQQQGRPTPKKRKGKFKKNRLKLLKHGGQQISMPSDFRHNITVQPSPTIRPDLKALRMPSSPESPPASPNHPRLRAYALPADGVKGKTWGPSTVHQKERGYSRQRLLIDENKRWSKSAPNLEKTQRGSFPVGGVSNIGALHEIGAEEEILDDMGSPRHYGSYNGTVAGDSGSLKRSGSKLLDSMICNLGAMLAGVGAGFDIRVVNQSHLHPRLTPSRTEEEEDERRWWYREPSISYCLGPEYEFSSASGYAHNTYHGHSRHYRPSISFEVGGTPLRFTDSPQHNPSIGSGGSYTPQVQSPRRKSSSASNDSEHAFTSSSSGIGPSPMGMPPPMGERYLDYNRQDSYQALHSHYTEYGPPYHYYPEYRGPNVESTYYIERFYQDPSRPEVYHVERIYPEFMRHQEGYHVYENPTSSIPSGNIPSVTSAQPWTPQRMAYGHHRTPSNVSNASNTSSSNINPSFHMDDHEHNIPRPPTPPPPPSHTMGYHYPPPPPHLGTPRRQTSLDSFPDRPLTLDIPGRYRPAPISKLKTNIGRTSPHGWAPSSSGGGTPTNSNPPDSSTWSTSEESSSISRVRFQMGSSQEEPTRISRAIGTSGDEKTLLDLPAEGQSQDGTIPLTAMMQISNFRNQRLAFQDREKDFLS</sequence>
<keyword evidence="5" id="KW-0808">Transferase</keyword>
<keyword evidence="5" id="KW-0418">Kinase</keyword>
<keyword evidence="5" id="KW-0723">Serine/threonine-protein kinase</keyword>
<feature type="binding site" evidence="11">
    <location>
        <position position="127"/>
    </location>
    <ligand>
        <name>ATP</name>
        <dbReference type="ChEBI" id="CHEBI:30616"/>
    </ligand>
</feature>
<dbReference type="InterPro" id="IPR036028">
    <property type="entry name" value="SH3-like_dom_sf"/>
</dbReference>
<dbReference type="PRINTS" id="PR00109">
    <property type="entry name" value="TYRKINASE"/>
</dbReference>
<feature type="compositionally biased region" description="Polar residues" evidence="12">
    <location>
        <begin position="724"/>
        <end position="754"/>
    </location>
</feature>
<keyword evidence="4 10" id="KW-0728">SH3 domain</keyword>
<dbReference type="PROSITE" id="PS50011">
    <property type="entry name" value="PROTEIN_KINASE_DOM"/>
    <property type="match status" value="1"/>
</dbReference>
<gene>
    <name evidence="16" type="primary">LOC106470334</name>
</gene>
<dbReference type="InterPro" id="IPR001245">
    <property type="entry name" value="Ser-Thr/Tyr_kinase_cat_dom"/>
</dbReference>
<feature type="compositionally biased region" description="Low complexity" evidence="12">
    <location>
        <begin position="995"/>
        <end position="1016"/>
    </location>
</feature>
<evidence type="ECO:0000313" key="15">
    <source>
        <dbReference type="Proteomes" id="UP000694941"/>
    </source>
</evidence>
<evidence type="ECO:0000256" key="4">
    <source>
        <dbReference type="ARBA" id="ARBA00022443"/>
    </source>
</evidence>
<dbReference type="PROSITE" id="PS00108">
    <property type="entry name" value="PROTEIN_KINASE_ST"/>
    <property type="match status" value="1"/>
</dbReference>
<proteinExistence type="inferred from homology"/>
<dbReference type="PROSITE" id="PS00107">
    <property type="entry name" value="PROTEIN_KINASE_ATP"/>
    <property type="match status" value="1"/>
</dbReference>
<dbReference type="InterPro" id="IPR000719">
    <property type="entry name" value="Prot_kinase_dom"/>
</dbReference>
<feature type="compositionally biased region" description="Low complexity" evidence="12">
    <location>
        <begin position="889"/>
        <end position="905"/>
    </location>
</feature>
<comment type="similarity">
    <text evidence="2">Belongs to the protein kinase superfamily. STE Ser/Thr protein kinase family. MAP kinase kinase kinase subfamily.</text>
</comment>
<evidence type="ECO:0000256" key="3">
    <source>
        <dbReference type="ARBA" id="ARBA00012406"/>
    </source>
</evidence>
<dbReference type="CDD" id="cd11876">
    <property type="entry name" value="SH3_MLK"/>
    <property type="match status" value="1"/>
</dbReference>
<accession>A0ABM1BPU4</accession>
<name>A0ABM1BPU4_LIMPO</name>
<protein>
    <recommendedName>
        <fullName evidence="3">mitogen-activated protein kinase kinase kinase</fullName>
        <ecNumber evidence="3">2.7.11.25</ecNumber>
    </recommendedName>
</protein>
<dbReference type="Gene3D" id="2.30.30.40">
    <property type="entry name" value="SH3 Domains"/>
    <property type="match status" value="1"/>
</dbReference>
<reference evidence="16" key="1">
    <citation type="submission" date="2025-08" db="UniProtKB">
        <authorList>
            <consortium name="RefSeq"/>
        </authorList>
    </citation>
    <scope>IDENTIFICATION</scope>
    <source>
        <tissue evidence="16">Muscle</tissue>
    </source>
</reference>
<feature type="domain" description="SH3" evidence="13">
    <location>
        <begin position="23"/>
        <end position="87"/>
    </location>
</feature>
<dbReference type="SMART" id="SM00326">
    <property type="entry name" value="SH3"/>
    <property type="match status" value="1"/>
</dbReference>
<evidence type="ECO:0000259" key="13">
    <source>
        <dbReference type="PROSITE" id="PS50002"/>
    </source>
</evidence>
<dbReference type="GeneID" id="106470334"/>
<dbReference type="Proteomes" id="UP000694941">
    <property type="component" value="Unplaced"/>
</dbReference>
<evidence type="ECO:0000313" key="16">
    <source>
        <dbReference type="RefSeq" id="XP_013786339.1"/>
    </source>
</evidence>
<dbReference type="RefSeq" id="XP_013786339.1">
    <property type="nucleotide sequence ID" value="XM_013930885.2"/>
</dbReference>
<feature type="region of interest" description="Disordered" evidence="12">
    <location>
        <begin position="882"/>
        <end position="1042"/>
    </location>
</feature>
<dbReference type="SUPFAM" id="SSF56112">
    <property type="entry name" value="Protein kinase-like (PK-like)"/>
    <property type="match status" value="1"/>
</dbReference>
<dbReference type="PROSITE" id="PS50002">
    <property type="entry name" value="SH3"/>
    <property type="match status" value="1"/>
</dbReference>
<comment type="catalytic activity">
    <reaction evidence="8">
        <text>L-threonyl-[protein] + ATP = O-phospho-L-threonyl-[protein] + ADP + H(+)</text>
        <dbReference type="Rhea" id="RHEA:46608"/>
        <dbReference type="Rhea" id="RHEA-COMP:11060"/>
        <dbReference type="Rhea" id="RHEA-COMP:11605"/>
        <dbReference type="ChEBI" id="CHEBI:15378"/>
        <dbReference type="ChEBI" id="CHEBI:30013"/>
        <dbReference type="ChEBI" id="CHEBI:30616"/>
        <dbReference type="ChEBI" id="CHEBI:61977"/>
        <dbReference type="ChEBI" id="CHEBI:456216"/>
        <dbReference type="EC" id="2.7.11.25"/>
    </reaction>
</comment>
<feature type="compositionally biased region" description="Pro residues" evidence="12">
    <location>
        <begin position="916"/>
        <end position="926"/>
    </location>
</feature>
<dbReference type="InterPro" id="IPR001452">
    <property type="entry name" value="SH3_domain"/>
</dbReference>
<evidence type="ECO:0000256" key="12">
    <source>
        <dbReference type="SAM" id="MobiDB-lite"/>
    </source>
</evidence>
<dbReference type="InterPro" id="IPR008271">
    <property type="entry name" value="Ser/Thr_kinase_AS"/>
</dbReference>
<evidence type="ECO:0000256" key="11">
    <source>
        <dbReference type="PROSITE-ProRule" id="PRU10141"/>
    </source>
</evidence>
<keyword evidence="7 11" id="KW-0067">ATP-binding</keyword>
<feature type="compositionally biased region" description="Low complexity" evidence="12">
    <location>
        <begin position="762"/>
        <end position="771"/>
    </location>
</feature>
<dbReference type="SMART" id="SM00220">
    <property type="entry name" value="S_TKc"/>
    <property type="match status" value="1"/>
</dbReference>
<organism evidence="15 16">
    <name type="scientific">Limulus polyphemus</name>
    <name type="common">Atlantic horseshoe crab</name>
    <dbReference type="NCBI Taxonomy" id="6850"/>
    <lineage>
        <taxon>Eukaryota</taxon>
        <taxon>Metazoa</taxon>
        <taxon>Ecdysozoa</taxon>
        <taxon>Arthropoda</taxon>
        <taxon>Chelicerata</taxon>
        <taxon>Merostomata</taxon>
        <taxon>Xiphosura</taxon>
        <taxon>Limulidae</taxon>
        <taxon>Limulus</taxon>
    </lineage>
</organism>
<evidence type="ECO:0000256" key="7">
    <source>
        <dbReference type="ARBA" id="ARBA00022840"/>
    </source>
</evidence>
<dbReference type="Gene3D" id="3.30.200.20">
    <property type="entry name" value="Phosphorylase Kinase, domain 1"/>
    <property type="match status" value="1"/>
</dbReference>
<evidence type="ECO:0000256" key="2">
    <source>
        <dbReference type="ARBA" id="ARBA00006529"/>
    </source>
</evidence>
<dbReference type="EC" id="2.7.11.25" evidence="3"/>